<dbReference type="AlphaFoldDB" id="A0A0L0WAX8"/>
<dbReference type="InterPro" id="IPR020084">
    <property type="entry name" value="NUDIX_hydrolase_CS"/>
</dbReference>
<dbReference type="CDD" id="cd04665">
    <property type="entry name" value="NUDIX_RppH"/>
    <property type="match status" value="1"/>
</dbReference>
<evidence type="ECO:0000256" key="2">
    <source>
        <dbReference type="ARBA" id="ARBA00022801"/>
    </source>
</evidence>
<protein>
    <submittedName>
        <fullName evidence="4">ADP-ribose pyrophosphatase</fullName>
    </submittedName>
</protein>
<dbReference type="InterPro" id="IPR014078">
    <property type="entry name" value="Nudix_YtkD"/>
</dbReference>
<dbReference type="Gene3D" id="3.90.79.10">
    <property type="entry name" value="Nucleoside Triphosphate Pyrophosphohydrolase"/>
    <property type="match status" value="1"/>
</dbReference>
<name>A0A0L0WAX8_GOTPU</name>
<dbReference type="OrthoDB" id="9131041at2"/>
<evidence type="ECO:0000259" key="3">
    <source>
        <dbReference type="PROSITE" id="PS51462"/>
    </source>
</evidence>
<dbReference type="PANTHER" id="PTHR43046">
    <property type="entry name" value="GDP-MANNOSE MANNOSYL HYDROLASE"/>
    <property type="match status" value="1"/>
</dbReference>
<dbReference type="STRING" id="1503.CLPU_6c00980"/>
<accession>A0A0L0WAX8</accession>
<evidence type="ECO:0000313" key="5">
    <source>
        <dbReference type="Proteomes" id="UP000037267"/>
    </source>
</evidence>
<dbReference type="Pfam" id="PF00293">
    <property type="entry name" value="NUDIX"/>
    <property type="match status" value="1"/>
</dbReference>
<proteinExistence type="predicted"/>
<dbReference type="PROSITE" id="PS00893">
    <property type="entry name" value="NUDIX_BOX"/>
    <property type="match status" value="1"/>
</dbReference>
<feature type="domain" description="Nudix hydrolase" evidence="3">
    <location>
        <begin position="13"/>
        <end position="138"/>
    </location>
</feature>
<dbReference type="Proteomes" id="UP000037267">
    <property type="component" value="Unassembled WGS sequence"/>
</dbReference>
<dbReference type="SUPFAM" id="SSF55811">
    <property type="entry name" value="Nudix"/>
    <property type="match status" value="1"/>
</dbReference>
<dbReference type="GO" id="GO:0016787">
    <property type="term" value="F:hydrolase activity"/>
    <property type="evidence" value="ECO:0007669"/>
    <property type="project" value="UniProtKB-KW"/>
</dbReference>
<organism evidence="4 5">
    <name type="scientific">Gottschalkia purinilytica</name>
    <name type="common">Clostridium purinilyticum</name>
    <dbReference type="NCBI Taxonomy" id="1503"/>
    <lineage>
        <taxon>Bacteria</taxon>
        <taxon>Bacillati</taxon>
        <taxon>Bacillota</taxon>
        <taxon>Tissierellia</taxon>
        <taxon>Tissierellales</taxon>
        <taxon>Gottschalkiaceae</taxon>
        <taxon>Gottschalkia</taxon>
    </lineage>
</organism>
<dbReference type="InterPro" id="IPR000086">
    <property type="entry name" value="NUDIX_hydrolase_dom"/>
</dbReference>
<reference evidence="5" key="1">
    <citation type="submission" date="2015-07" db="EMBL/GenBank/DDBJ databases">
        <title>Draft genome sequence of the purine-degrading Gottschalkia purinilyticum DSM 1384 (formerly Clostridium purinilyticum).</title>
        <authorList>
            <person name="Poehlein A."/>
            <person name="Schiel-Bengelsdorf B."/>
            <person name="Bengelsdorf F.R."/>
            <person name="Daniel R."/>
            <person name="Duerre P."/>
        </authorList>
    </citation>
    <scope>NUCLEOTIDE SEQUENCE [LARGE SCALE GENOMIC DNA]</scope>
    <source>
        <strain evidence="5">DSM 1384</strain>
    </source>
</reference>
<evidence type="ECO:0000256" key="1">
    <source>
        <dbReference type="ARBA" id="ARBA00001946"/>
    </source>
</evidence>
<dbReference type="PROSITE" id="PS51462">
    <property type="entry name" value="NUDIX"/>
    <property type="match status" value="1"/>
</dbReference>
<dbReference type="RefSeq" id="WP_050355128.1">
    <property type="nucleotide sequence ID" value="NZ_LGSS01000006.1"/>
</dbReference>
<evidence type="ECO:0000313" key="4">
    <source>
        <dbReference type="EMBL" id="KNF08612.1"/>
    </source>
</evidence>
<keyword evidence="2" id="KW-0378">Hydrolase</keyword>
<dbReference type="InterPro" id="IPR015797">
    <property type="entry name" value="NUDIX_hydrolase-like_dom_sf"/>
</dbReference>
<dbReference type="PATRIC" id="fig|1503.3.peg.2897"/>
<keyword evidence="5" id="KW-1185">Reference proteome</keyword>
<comment type="caution">
    <text evidence="4">The sequence shown here is derived from an EMBL/GenBank/DDBJ whole genome shotgun (WGS) entry which is preliminary data.</text>
</comment>
<sequence length="146" mass="17188">MKVEILKIGQVEESKLKFAVISTRFQNKWVFVRHKDRDTWEIPGGHREIDENINDTAKRELFEETGAKIFKIEPVCDYSVTKESVTSFGRLFISEVSEFTDLPNLEIGELRYFNEPPSNLTYPDIQPYLYEQTILFLDNSFNNMRI</sequence>
<dbReference type="PANTHER" id="PTHR43046:SF2">
    <property type="entry name" value="8-OXO-DGTP DIPHOSPHATASE-RELATED"/>
    <property type="match status" value="1"/>
</dbReference>
<comment type="cofactor">
    <cofactor evidence="1">
        <name>Mg(2+)</name>
        <dbReference type="ChEBI" id="CHEBI:18420"/>
    </cofactor>
</comment>
<dbReference type="EMBL" id="LGSS01000006">
    <property type="protein sequence ID" value="KNF08612.1"/>
    <property type="molecule type" value="Genomic_DNA"/>
</dbReference>
<gene>
    <name evidence="4" type="ORF">CLPU_6c00980</name>
</gene>